<protein>
    <submittedName>
        <fullName evidence="2">Twin-arginine translocation signal domain-containing protein</fullName>
    </submittedName>
</protein>
<evidence type="ECO:0000256" key="1">
    <source>
        <dbReference type="SAM" id="MobiDB-lite"/>
    </source>
</evidence>
<feature type="region of interest" description="Disordered" evidence="1">
    <location>
        <begin position="228"/>
        <end position="265"/>
    </location>
</feature>
<feature type="compositionally biased region" description="Low complexity" evidence="1">
    <location>
        <begin position="252"/>
        <end position="265"/>
    </location>
</feature>
<organism evidence="2 3">
    <name type="scientific">Ramlibacter albus</name>
    <dbReference type="NCBI Taxonomy" id="2079448"/>
    <lineage>
        <taxon>Bacteria</taxon>
        <taxon>Pseudomonadati</taxon>
        <taxon>Pseudomonadota</taxon>
        <taxon>Betaproteobacteria</taxon>
        <taxon>Burkholderiales</taxon>
        <taxon>Comamonadaceae</taxon>
        <taxon>Ramlibacter</taxon>
    </lineage>
</organism>
<dbReference type="InterPro" id="IPR019546">
    <property type="entry name" value="TAT_signal_bac_arc"/>
</dbReference>
<dbReference type="NCBIfam" id="TIGR01409">
    <property type="entry name" value="TAT_signal_seq"/>
    <property type="match status" value="1"/>
</dbReference>
<name>A0A923MD19_9BURK</name>
<proteinExistence type="predicted"/>
<evidence type="ECO:0000313" key="3">
    <source>
        <dbReference type="Proteomes" id="UP000596827"/>
    </source>
</evidence>
<gene>
    <name evidence="2" type="ORF">H8R02_20295</name>
</gene>
<dbReference type="RefSeq" id="WP_187083314.1">
    <property type="nucleotide sequence ID" value="NZ_JACORU010000008.1"/>
</dbReference>
<accession>A0A923MD19</accession>
<dbReference type="AlphaFoldDB" id="A0A923MD19"/>
<keyword evidence="3" id="KW-1185">Reference proteome</keyword>
<dbReference type="InterPro" id="IPR006311">
    <property type="entry name" value="TAT_signal"/>
</dbReference>
<dbReference type="PROSITE" id="PS51318">
    <property type="entry name" value="TAT"/>
    <property type="match status" value="1"/>
</dbReference>
<reference evidence="2" key="1">
    <citation type="submission" date="2020-08" db="EMBL/GenBank/DDBJ databases">
        <title>Ramlibacter sp. GTP1 16S ribosomal RNA gene genome sequencing and assembly.</title>
        <authorList>
            <person name="Kang M."/>
        </authorList>
    </citation>
    <scope>NUCLEOTIDE SEQUENCE</scope>
    <source>
        <strain evidence="2">GTP1</strain>
    </source>
</reference>
<dbReference type="Proteomes" id="UP000596827">
    <property type="component" value="Unassembled WGS sequence"/>
</dbReference>
<dbReference type="EMBL" id="JACORU010000008">
    <property type="protein sequence ID" value="MBC5766817.1"/>
    <property type="molecule type" value="Genomic_DNA"/>
</dbReference>
<evidence type="ECO:0000313" key="2">
    <source>
        <dbReference type="EMBL" id="MBC5766817.1"/>
    </source>
</evidence>
<sequence length="265" mass="28997">MSERHVLMGRKEEELLWFQRRSFLKAAAAWTAMGGFAAAWAQQRSNVVELRGDATVNGERLREGQFIQTGDQVQTGPDSHLIFVVGNSAFQVRQNSRFTVDRGPTLNAVAALRMLTGAIVSVWGKGSQRQIITPTLTAGIRGTGVYTEIFPERSYRSYFCNCYGVVDMSAGGDRTVSTADYHQSFWGEPAPVNGKLLTPARAINHTDEEVEALAKLVGQRTAWEIAGKKGTKDGSGYMDPQPGQMHPLMRDQPAAPQAPASAPRQ</sequence>
<comment type="caution">
    <text evidence="2">The sequence shown here is derived from an EMBL/GenBank/DDBJ whole genome shotgun (WGS) entry which is preliminary data.</text>
</comment>